<dbReference type="InterPro" id="IPR037045">
    <property type="entry name" value="S8pro/Inhibitor_I9_sf"/>
</dbReference>
<sequence length="115" mass="12661">MIAQSRWRFTLSGPTRSIKRVQQLSTSPLSSRPSSSQPTTPNMSGKYIVVFKESTTPEQINKYADEVSSNGGQVSQRYDSVLKGFSATIPDAFLQQLQGSDVIDYIEPDGIVTTQ</sequence>
<feature type="domain" description="Inhibitor I9" evidence="3">
    <location>
        <begin position="46"/>
        <end position="114"/>
    </location>
</feature>
<name>A0A067PSA5_9AGAM</name>
<dbReference type="AlphaFoldDB" id="A0A067PSA5"/>
<reference evidence="5" key="1">
    <citation type="journal article" date="2014" name="Proc. Natl. Acad. Sci. U.S.A.">
        <title>Extensive sampling of basidiomycete genomes demonstrates inadequacy of the white-rot/brown-rot paradigm for wood decay fungi.</title>
        <authorList>
            <person name="Riley R."/>
            <person name="Salamov A.A."/>
            <person name="Brown D.W."/>
            <person name="Nagy L.G."/>
            <person name="Floudas D."/>
            <person name="Held B.W."/>
            <person name="Levasseur A."/>
            <person name="Lombard V."/>
            <person name="Morin E."/>
            <person name="Otillar R."/>
            <person name="Lindquist E.A."/>
            <person name="Sun H."/>
            <person name="LaButti K.M."/>
            <person name="Schmutz J."/>
            <person name="Jabbour D."/>
            <person name="Luo H."/>
            <person name="Baker S.E."/>
            <person name="Pisabarro A.G."/>
            <person name="Walton J.D."/>
            <person name="Blanchette R.A."/>
            <person name="Henrissat B."/>
            <person name="Martin F."/>
            <person name="Cullen D."/>
            <person name="Hibbett D.S."/>
            <person name="Grigoriev I.V."/>
        </authorList>
    </citation>
    <scope>NUCLEOTIDE SEQUENCE [LARGE SCALE GENOMIC DNA]</scope>
    <source>
        <strain evidence="5">MUCL 33604</strain>
    </source>
</reference>
<gene>
    <name evidence="4" type="ORF">JAAARDRAFT_35312</name>
</gene>
<dbReference type="GO" id="GO:0042144">
    <property type="term" value="P:vacuole fusion, non-autophagic"/>
    <property type="evidence" value="ECO:0007669"/>
    <property type="project" value="TreeGrafter"/>
</dbReference>
<dbReference type="Pfam" id="PF05922">
    <property type="entry name" value="Inhibitor_I9"/>
    <property type="match status" value="1"/>
</dbReference>
<dbReference type="Gene3D" id="3.30.70.80">
    <property type="entry name" value="Peptidase S8 propeptide/proteinase inhibitor I9"/>
    <property type="match status" value="1"/>
</dbReference>
<evidence type="ECO:0000256" key="2">
    <source>
        <dbReference type="SAM" id="MobiDB-lite"/>
    </source>
</evidence>
<dbReference type="Proteomes" id="UP000027265">
    <property type="component" value="Unassembled WGS sequence"/>
</dbReference>
<dbReference type="GO" id="GO:0004866">
    <property type="term" value="F:endopeptidase inhibitor activity"/>
    <property type="evidence" value="ECO:0007669"/>
    <property type="project" value="TreeGrafter"/>
</dbReference>
<proteinExistence type="inferred from homology"/>
<comment type="similarity">
    <text evidence="1">Belongs to the protease inhibitor I9 family.</text>
</comment>
<dbReference type="SUPFAM" id="SSF54897">
    <property type="entry name" value="Protease propeptides/inhibitors"/>
    <property type="match status" value="1"/>
</dbReference>
<organism evidence="4 5">
    <name type="scientific">Jaapia argillacea MUCL 33604</name>
    <dbReference type="NCBI Taxonomy" id="933084"/>
    <lineage>
        <taxon>Eukaryota</taxon>
        <taxon>Fungi</taxon>
        <taxon>Dikarya</taxon>
        <taxon>Basidiomycota</taxon>
        <taxon>Agaricomycotina</taxon>
        <taxon>Agaricomycetes</taxon>
        <taxon>Agaricomycetidae</taxon>
        <taxon>Jaapiales</taxon>
        <taxon>Jaapiaceae</taxon>
        <taxon>Jaapia</taxon>
    </lineage>
</organism>
<dbReference type="HOGENOM" id="CLU_2109384_0_0_1"/>
<dbReference type="InParanoid" id="A0A067PSA5"/>
<dbReference type="PANTHER" id="PTHR28288">
    <property type="entry name" value="PROTEASE B INHIBITOR 2"/>
    <property type="match status" value="1"/>
</dbReference>
<evidence type="ECO:0000313" key="4">
    <source>
        <dbReference type="EMBL" id="KDQ57619.1"/>
    </source>
</evidence>
<feature type="region of interest" description="Disordered" evidence="2">
    <location>
        <begin position="20"/>
        <end position="45"/>
    </location>
</feature>
<evidence type="ECO:0000256" key="1">
    <source>
        <dbReference type="ARBA" id="ARBA00038069"/>
    </source>
</evidence>
<dbReference type="PANTHER" id="PTHR28288:SF2">
    <property type="entry name" value="PROTEASE B INHIBITOR 2"/>
    <property type="match status" value="1"/>
</dbReference>
<feature type="compositionally biased region" description="Low complexity" evidence="2">
    <location>
        <begin position="22"/>
        <end position="41"/>
    </location>
</feature>
<protein>
    <recommendedName>
        <fullName evidence="3">Inhibitor I9 domain-containing protein</fullName>
    </recommendedName>
</protein>
<dbReference type="OrthoDB" id="5518345at2759"/>
<keyword evidence="5" id="KW-1185">Reference proteome</keyword>
<dbReference type="InterPro" id="IPR010259">
    <property type="entry name" value="S8pro/Inhibitor_I9"/>
</dbReference>
<accession>A0A067PSA5</accession>
<evidence type="ECO:0000259" key="3">
    <source>
        <dbReference type="Pfam" id="PF05922"/>
    </source>
</evidence>
<dbReference type="EMBL" id="KL197719">
    <property type="protein sequence ID" value="KDQ57619.1"/>
    <property type="molecule type" value="Genomic_DNA"/>
</dbReference>
<evidence type="ECO:0000313" key="5">
    <source>
        <dbReference type="Proteomes" id="UP000027265"/>
    </source>
</evidence>
<dbReference type="InterPro" id="IPR052471">
    <property type="entry name" value="PBI_I9"/>
</dbReference>